<name>U4LGX0_PYROM</name>
<dbReference type="Proteomes" id="UP000018144">
    <property type="component" value="Unassembled WGS sequence"/>
</dbReference>
<proteinExistence type="predicted"/>
<accession>U4LGX0</accession>
<dbReference type="OrthoDB" id="2330118at2759"/>
<evidence type="ECO:0000313" key="3">
    <source>
        <dbReference type="Proteomes" id="UP000018144"/>
    </source>
</evidence>
<reference evidence="2 3" key="1">
    <citation type="journal article" date="2013" name="PLoS Genet.">
        <title>The genome and development-dependent transcriptomes of Pyronema confluens: a window into fungal evolution.</title>
        <authorList>
            <person name="Traeger S."/>
            <person name="Altegoer F."/>
            <person name="Freitag M."/>
            <person name="Gabaldon T."/>
            <person name="Kempken F."/>
            <person name="Kumar A."/>
            <person name="Marcet-Houben M."/>
            <person name="Poggeler S."/>
            <person name="Stajich J.E."/>
            <person name="Nowrousian M."/>
        </authorList>
    </citation>
    <scope>NUCLEOTIDE SEQUENCE [LARGE SCALE GENOMIC DNA]</scope>
    <source>
        <strain evidence="3">CBS 100304</strain>
        <tissue evidence="2">Vegetative mycelium</tissue>
    </source>
</reference>
<feature type="compositionally biased region" description="Basic and acidic residues" evidence="1">
    <location>
        <begin position="62"/>
        <end position="82"/>
    </location>
</feature>
<keyword evidence="3" id="KW-1185">Reference proteome</keyword>
<dbReference type="EMBL" id="HF935475">
    <property type="protein sequence ID" value="CCX30772.1"/>
    <property type="molecule type" value="Genomic_DNA"/>
</dbReference>
<evidence type="ECO:0000313" key="2">
    <source>
        <dbReference type="EMBL" id="CCX30772.1"/>
    </source>
</evidence>
<evidence type="ECO:0008006" key="4">
    <source>
        <dbReference type="Google" id="ProtNLM"/>
    </source>
</evidence>
<sequence>MSDAELTKELQSLRLLRATLESVHQMVQGIGEDTTNTTQANYEVIGELAGRWEDVIKTLRRKTEEEREKKGDAMVEVREGKGRGVKRG</sequence>
<gene>
    <name evidence="2" type="ORF">PCON_09175</name>
</gene>
<dbReference type="AlphaFoldDB" id="U4LGX0"/>
<evidence type="ECO:0000256" key="1">
    <source>
        <dbReference type="SAM" id="MobiDB-lite"/>
    </source>
</evidence>
<protein>
    <recommendedName>
        <fullName evidence="4">DASH complex subunit DAD2</fullName>
    </recommendedName>
</protein>
<organism evidence="2 3">
    <name type="scientific">Pyronema omphalodes (strain CBS 100304)</name>
    <name type="common">Pyronema confluens</name>
    <dbReference type="NCBI Taxonomy" id="1076935"/>
    <lineage>
        <taxon>Eukaryota</taxon>
        <taxon>Fungi</taxon>
        <taxon>Dikarya</taxon>
        <taxon>Ascomycota</taxon>
        <taxon>Pezizomycotina</taxon>
        <taxon>Pezizomycetes</taxon>
        <taxon>Pezizales</taxon>
        <taxon>Pyronemataceae</taxon>
        <taxon>Pyronema</taxon>
    </lineage>
</organism>
<feature type="region of interest" description="Disordered" evidence="1">
    <location>
        <begin position="62"/>
        <end position="88"/>
    </location>
</feature>